<accession>A0A6M2YTE1</accession>
<dbReference type="GeneID" id="63911497"/>
<organism evidence="2 3">
    <name type="scientific">Mycobacterium phage Weirdo19</name>
    <dbReference type="NCBI Taxonomy" id="2601610"/>
    <lineage>
        <taxon>Viruses</taxon>
        <taxon>Duplodnaviria</taxon>
        <taxon>Heunggongvirae</taxon>
        <taxon>Uroviricota</taxon>
        <taxon>Caudoviricetes</taxon>
        <taxon>Rosariovirus</taxon>
        <taxon>Rosariovirus Weirdo19ES</taxon>
    </lineage>
</organism>
<protein>
    <submittedName>
        <fullName evidence="2">HNH endonuclease</fullName>
    </submittedName>
</protein>
<evidence type="ECO:0000313" key="2">
    <source>
        <dbReference type="EMBL" id="QEA10829.1"/>
    </source>
</evidence>
<dbReference type="GO" id="GO:0004519">
    <property type="term" value="F:endonuclease activity"/>
    <property type="evidence" value="ECO:0007669"/>
    <property type="project" value="UniProtKB-KW"/>
</dbReference>
<reference evidence="2 3" key="1">
    <citation type="journal article" date="2020" name="PLoS ONE">
        <title>Weirdo19ES is a novel singleton mycobacteriophage that selects for glycolipid deficient phage-resistant M. smegmatis mutants.</title>
        <authorList>
            <person name="Suarez C.A."/>
            <person name="Franceschelli J.J."/>
            <person name="Tasselli S.E."/>
            <person name="Morbidoni H.R."/>
        </authorList>
    </citation>
    <scope>NUCLEOTIDE SEQUENCE [LARGE SCALE GENOMIC DNA]</scope>
</reference>
<keyword evidence="2" id="KW-0378">Hydrolase</keyword>
<dbReference type="EMBL" id="MN103533">
    <property type="protein sequence ID" value="QEA10829.1"/>
    <property type="molecule type" value="Genomic_DNA"/>
</dbReference>
<evidence type="ECO:0000256" key="1">
    <source>
        <dbReference type="SAM" id="MobiDB-lite"/>
    </source>
</evidence>
<sequence length="130" mass="15031">MGASQRRYFRYMNSAAWRARQARYFATHPERCALCGSGDEVELHHHTYRRLGAELDEDLTALCAAHHAEVHDYHRAHDVTLTEATRAVAARFGVPIVVRRPRTELTRKEQNKARKARKAQRIQAQREAAR</sequence>
<feature type="compositionally biased region" description="Basic and acidic residues" evidence="1">
    <location>
        <begin position="103"/>
        <end position="112"/>
    </location>
</feature>
<keyword evidence="2" id="KW-0255">Endonuclease</keyword>
<evidence type="ECO:0000313" key="3">
    <source>
        <dbReference type="Proteomes" id="UP000501191"/>
    </source>
</evidence>
<dbReference type="KEGG" id="vg:63911497"/>
<name>A0A6M2YTE1_9CAUD</name>
<dbReference type="Proteomes" id="UP000501191">
    <property type="component" value="Segment"/>
</dbReference>
<dbReference type="RefSeq" id="YP_010050762.1">
    <property type="nucleotide sequence ID" value="NC_054433.1"/>
</dbReference>
<proteinExistence type="predicted"/>
<keyword evidence="2" id="KW-0540">Nuclease</keyword>
<feature type="region of interest" description="Disordered" evidence="1">
    <location>
        <begin position="103"/>
        <end position="130"/>
    </location>
</feature>
<feature type="compositionally biased region" description="Low complexity" evidence="1">
    <location>
        <begin position="121"/>
        <end position="130"/>
    </location>
</feature>
<keyword evidence="3" id="KW-1185">Reference proteome</keyword>